<keyword evidence="3" id="KW-0539">Nucleus</keyword>
<dbReference type="PANTHER" id="PTHR18937">
    <property type="entry name" value="STRUCTURAL MAINTENANCE OF CHROMOSOMES SMC FAMILY MEMBER"/>
    <property type="match status" value="1"/>
</dbReference>
<keyword evidence="7" id="KW-1185">Reference proteome</keyword>
<dbReference type="Pfam" id="PF06470">
    <property type="entry name" value="SMC_hinge"/>
    <property type="match status" value="1"/>
</dbReference>
<evidence type="ECO:0000313" key="6">
    <source>
        <dbReference type="EMBL" id="MCD9644270.1"/>
    </source>
</evidence>
<evidence type="ECO:0000256" key="1">
    <source>
        <dbReference type="ARBA" id="ARBA00022741"/>
    </source>
</evidence>
<organism evidence="6 7">
    <name type="scientific">Datura stramonium</name>
    <name type="common">Jimsonweed</name>
    <name type="synonym">Common thornapple</name>
    <dbReference type="NCBI Taxonomy" id="4076"/>
    <lineage>
        <taxon>Eukaryota</taxon>
        <taxon>Viridiplantae</taxon>
        <taxon>Streptophyta</taxon>
        <taxon>Embryophyta</taxon>
        <taxon>Tracheophyta</taxon>
        <taxon>Spermatophyta</taxon>
        <taxon>Magnoliopsida</taxon>
        <taxon>eudicotyledons</taxon>
        <taxon>Gunneridae</taxon>
        <taxon>Pentapetalae</taxon>
        <taxon>asterids</taxon>
        <taxon>lamiids</taxon>
        <taxon>Solanales</taxon>
        <taxon>Solanaceae</taxon>
        <taxon>Solanoideae</taxon>
        <taxon>Datureae</taxon>
        <taxon>Datura</taxon>
    </lineage>
</organism>
<protein>
    <submittedName>
        <fullName evidence="6">Structural maintenance of chromosomes protein 4</fullName>
    </submittedName>
</protein>
<keyword evidence="4" id="KW-0175">Coiled coil</keyword>
<evidence type="ECO:0000256" key="3">
    <source>
        <dbReference type="ARBA" id="ARBA00023242"/>
    </source>
</evidence>
<keyword evidence="2" id="KW-0067">ATP-binding</keyword>
<keyword evidence="1" id="KW-0547">Nucleotide-binding</keyword>
<feature type="domain" description="SMC hinge" evidence="5">
    <location>
        <begin position="38"/>
        <end position="113"/>
    </location>
</feature>
<name>A0ABS8VAN2_DATST</name>
<evidence type="ECO:0000256" key="4">
    <source>
        <dbReference type="SAM" id="Coils"/>
    </source>
</evidence>
<dbReference type="Proteomes" id="UP000823775">
    <property type="component" value="Unassembled WGS sequence"/>
</dbReference>
<dbReference type="SUPFAM" id="SSF75553">
    <property type="entry name" value="Smc hinge domain"/>
    <property type="match status" value="1"/>
</dbReference>
<gene>
    <name evidence="6" type="primary">SMC4_4</name>
    <name evidence="6" type="ORF">HAX54_032451</name>
</gene>
<dbReference type="InterPro" id="IPR010935">
    <property type="entry name" value="SMC_hinge"/>
</dbReference>
<proteinExistence type="predicted"/>
<accession>A0ABS8VAN2</accession>
<reference evidence="6 7" key="1">
    <citation type="journal article" date="2021" name="BMC Genomics">
        <title>Datura genome reveals duplications of psychoactive alkaloid biosynthetic genes and high mutation rate following tissue culture.</title>
        <authorList>
            <person name="Rajewski A."/>
            <person name="Carter-House D."/>
            <person name="Stajich J."/>
            <person name="Litt A."/>
        </authorList>
    </citation>
    <scope>NUCLEOTIDE SEQUENCE [LARGE SCALE GENOMIC DNA]</scope>
    <source>
        <strain evidence="6">AR-01</strain>
    </source>
</reference>
<evidence type="ECO:0000313" key="7">
    <source>
        <dbReference type="Proteomes" id="UP000823775"/>
    </source>
</evidence>
<evidence type="ECO:0000256" key="2">
    <source>
        <dbReference type="ARBA" id="ARBA00022840"/>
    </source>
</evidence>
<feature type="coiled-coil region" evidence="4">
    <location>
        <begin position="163"/>
        <end position="197"/>
    </location>
</feature>
<dbReference type="Gene3D" id="1.20.1060.20">
    <property type="match status" value="1"/>
</dbReference>
<dbReference type="Gene3D" id="3.30.70.1620">
    <property type="match status" value="1"/>
</dbReference>
<dbReference type="EMBL" id="JACEIK010004111">
    <property type="protein sequence ID" value="MCD9644270.1"/>
    <property type="molecule type" value="Genomic_DNA"/>
</dbReference>
<dbReference type="PANTHER" id="PTHR18937:SF172">
    <property type="entry name" value="STRUCTURAL MAINTENANCE OF CHROMOSOMES PROTEIN"/>
    <property type="match status" value="1"/>
</dbReference>
<evidence type="ECO:0000259" key="5">
    <source>
        <dbReference type="Pfam" id="PF06470"/>
    </source>
</evidence>
<comment type="caution">
    <text evidence="6">The sequence shown here is derived from an EMBL/GenBank/DDBJ whole genome shotgun (WGS) entry which is preliminary data.</text>
</comment>
<dbReference type="InterPro" id="IPR036277">
    <property type="entry name" value="SMC_hinge_sf"/>
</dbReference>
<sequence>MESEKSQGSVLKAIMHAKEANVIDGIHGRMGDLGAIDAAAQACVELLRSKSLGVATFMILEKQVHYSPKIKEKVRTPEGVPRLFDLVKVQDERMKLAFFAALGNTVVAEDIEQDCHNCTSNSDNKHYRALFEKSGTMSGGGGKPRGGKMGTSIRAASVSAEAISDAEKELSRIAENLDNLKSQCDDLKRQLDSLRIASEPSKEEVNRLKELKKTISAEEKWTGLPTRFKTAERRLQNFRIK</sequence>